<protein>
    <submittedName>
        <fullName evidence="1">Uncharacterized protein</fullName>
    </submittedName>
</protein>
<dbReference type="EMBL" id="MHUB01000029">
    <property type="protein sequence ID" value="OHA70311.1"/>
    <property type="molecule type" value="Genomic_DNA"/>
</dbReference>
<dbReference type="InterPro" id="IPR013321">
    <property type="entry name" value="Arc_rbn_hlx_hlx"/>
</dbReference>
<accession>A0A1G2RE27</accession>
<proteinExistence type="predicted"/>
<sequence length="95" mass="10865">MEKTLINIKTDKKLKTKAQKVAKELGFPLGTLINAYLRDLVRHRRVVISAGNTPNARTMKILEEIEEDIKNGRNADGPFTYEEAIEFLNHRDNEA</sequence>
<dbReference type="Gene3D" id="1.10.1220.10">
    <property type="entry name" value="Met repressor-like"/>
    <property type="match status" value="1"/>
</dbReference>
<name>A0A1G2RE27_9BACT</name>
<gene>
    <name evidence="1" type="ORF">A3D64_00435</name>
</gene>
<reference evidence="1 2" key="1">
    <citation type="journal article" date="2016" name="Nat. Commun.">
        <title>Thousands of microbial genomes shed light on interconnected biogeochemical processes in an aquifer system.</title>
        <authorList>
            <person name="Anantharaman K."/>
            <person name="Brown C.T."/>
            <person name="Hug L.A."/>
            <person name="Sharon I."/>
            <person name="Castelle C.J."/>
            <person name="Probst A.J."/>
            <person name="Thomas B.C."/>
            <person name="Singh A."/>
            <person name="Wilkins M.J."/>
            <person name="Karaoz U."/>
            <person name="Brodie E.L."/>
            <person name="Williams K.H."/>
            <person name="Hubbard S.S."/>
            <person name="Banfield J.F."/>
        </authorList>
    </citation>
    <scope>NUCLEOTIDE SEQUENCE [LARGE SCALE GENOMIC DNA]</scope>
</reference>
<dbReference type="Proteomes" id="UP000178613">
    <property type="component" value="Unassembled WGS sequence"/>
</dbReference>
<comment type="caution">
    <text evidence="1">The sequence shown here is derived from an EMBL/GenBank/DDBJ whole genome shotgun (WGS) entry which is preliminary data.</text>
</comment>
<evidence type="ECO:0000313" key="1">
    <source>
        <dbReference type="EMBL" id="OHA70311.1"/>
    </source>
</evidence>
<dbReference type="AlphaFoldDB" id="A0A1G2RE27"/>
<organism evidence="1 2">
    <name type="scientific">Candidatus Wildermuthbacteria bacterium RIFCSPHIGHO2_02_FULL_49_9</name>
    <dbReference type="NCBI Taxonomy" id="1802456"/>
    <lineage>
        <taxon>Bacteria</taxon>
        <taxon>Candidatus Wildermuthiibacteriota</taxon>
    </lineage>
</organism>
<dbReference type="GO" id="GO:0006355">
    <property type="term" value="P:regulation of DNA-templated transcription"/>
    <property type="evidence" value="ECO:0007669"/>
    <property type="project" value="InterPro"/>
</dbReference>
<evidence type="ECO:0000313" key="2">
    <source>
        <dbReference type="Proteomes" id="UP000178613"/>
    </source>
</evidence>